<dbReference type="HAMAP" id="MF_00969">
    <property type="entry name" value="TRCF"/>
    <property type="match status" value="1"/>
</dbReference>
<reference evidence="13 14" key="1">
    <citation type="submission" date="2019-03" db="EMBL/GenBank/DDBJ databases">
        <title>Genomic Encyclopedia of Type Strains, Phase IV (KMG-IV): sequencing the most valuable type-strain genomes for metagenomic binning, comparative biology and taxonomic classification.</title>
        <authorList>
            <person name="Goeker M."/>
        </authorList>
    </citation>
    <scope>NUCLEOTIDE SEQUENCE [LARGE SCALE GENOMIC DNA]</scope>
    <source>
        <strain evidence="13 14">DSM 25903</strain>
    </source>
</reference>
<evidence type="ECO:0000256" key="7">
    <source>
        <dbReference type="ARBA" id="ARBA00023125"/>
    </source>
</evidence>
<evidence type="ECO:0000256" key="1">
    <source>
        <dbReference type="ARBA" id="ARBA00022490"/>
    </source>
</evidence>
<evidence type="ECO:0000259" key="12">
    <source>
        <dbReference type="PROSITE" id="PS51194"/>
    </source>
</evidence>
<comment type="caution">
    <text evidence="13">The sequence shown here is derived from an EMBL/GenBank/DDBJ whole genome shotgun (WGS) entry which is preliminary data.</text>
</comment>
<dbReference type="Gene3D" id="3.90.1150.50">
    <property type="entry name" value="Transcription-repair-coupling factor, D7 domain"/>
    <property type="match status" value="1"/>
</dbReference>
<dbReference type="RefSeq" id="WP_133768880.1">
    <property type="nucleotide sequence ID" value="NZ_SNZR01000011.1"/>
</dbReference>
<name>A0A4R7C6A3_9HYPH</name>
<keyword evidence="6 9" id="KW-0067">ATP-binding</keyword>
<dbReference type="GO" id="GO:0000716">
    <property type="term" value="P:transcription-coupled nucleotide-excision repair, DNA damage recognition"/>
    <property type="evidence" value="ECO:0007669"/>
    <property type="project" value="UniProtKB-UniRule"/>
</dbReference>
<dbReference type="Pfam" id="PF00271">
    <property type="entry name" value="Helicase_C"/>
    <property type="match status" value="1"/>
</dbReference>
<keyword evidence="3 9" id="KW-0227">DNA damage</keyword>
<dbReference type="Gene3D" id="3.30.2060.10">
    <property type="entry name" value="Penicillin-binding protein 1b domain"/>
    <property type="match status" value="1"/>
</dbReference>
<sequence length="1211" mass="132606">MARPKTFLTGPIARALDALKKGDGATLAGVPDGFDAMLVADLARVLSQNADGPAVLVHVARDGQRRQTFENALKFLAPEIEVLCFPAWDCQPYDRVSPTSAVTSQRMTALARLARSRSSEEKPRILSTTANAVVQRVPPRAKIAAETFSAAPGNAVKVEQLVAWLEANGSTRTGTVREPGEYAVRGGIVDLHPPGLPLPVRLDFFGDTLESIRPFDPETQRSTGQLRSLDLVPVSEVQITSESIRRFRQAYVATFGALQRDDRLYEAVSEGRRYPGLEHWLPLFHERLDTLFDYVPGVPVVFDALVEDAAGERLAQVHDYYDARASMSGQGGGTPYRPLKPEALYLEPEEWAERVRDLPLARLTPFSEAQGGGRAVIDLEARRGRDFLAERTDPNANVFQAAADHIKTLQANKKRVIVASWSEGSRERLGHVLEDHGIEAQTVARFAETTAWPRNKALLAVWGLDTGFEAGDLAVVGEQDILGDRLVRQKRASKRPQDFLAEVSALTPGDLVVHVDHGIGRFDGLKSIEAAGAPHDCLEITYAGDARLFLPVENIELLSRYGSEETEVQLDKLGGGGWQARKAKMKQRIREMAGQLIKVAAQRFLKPAPKITPAEGLYDEFAARFPYDETEDQLGAIEAVMEDLAAGRPMDRLVCGDVGFGKTEVALRAAFAVAMSGKQVAVVVPTTLLARQHFKGFVERFRGLPVNVAHASRFVSAAELKAVKAGAADGSVDIVVGTHALLGKGMSFKDLGLIIVDEEQHFGVAHKERLKELRAEVHVLTLTATPIPRTLQLALTGVRELSIIATPPVDRLAVRTFVTPFDPLSIREALLRERYRGGQAFYVVPRVSDLADIRSFLAREVPEVSVAVAHGQMAATQLEDVMSAFYDGKFDVLLSTTIVESGLDIPTANTLIVHRADMFGLSQLYQLRGRVGRSKTRAYALFTVPEKKPMTVQAERRLKVLQSLDTLGAGFQLATHDLDIRGAGNLLGDEQSGHIKEVGYELYQQMLEDAIEQLKAGIDDPPPEQWSPTIQVGAPVTIPESFVSDLQLRLGLYRRLSTFETEEEIAAFRAELVDRFGKLPKEVDQLLAVVGIKVLCRQANIERVEGGPKGIIVSFRENEFANPAGLVAYVAEQGTFAKVRPDMKVVFLRDVDDVAGRLDTTKRLVRDLVSVSKGEPASALKPLPAPRPATRPVAVPVRSRGRAGPAGRWRP</sequence>
<dbReference type="InterPro" id="IPR027417">
    <property type="entry name" value="P-loop_NTPase"/>
</dbReference>
<keyword evidence="4 9" id="KW-0378">Hydrolase</keyword>
<dbReference type="SMART" id="SM00982">
    <property type="entry name" value="TRCF"/>
    <property type="match status" value="1"/>
</dbReference>
<evidence type="ECO:0000256" key="2">
    <source>
        <dbReference type="ARBA" id="ARBA00022741"/>
    </source>
</evidence>
<keyword evidence="14" id="KW-1185">Reference proteome</keyword>
<accession>A0A4R7C6A3</accession>
<dbReference type="Pfam" id="PF17757">
    <property type="entry name" value="UvrB_inter"/>
    <property type="match status" value="1"/>
</dbReference>
<dbReference type="SUPFAM" id="SSF141259">
    <property type="entry name" value="CarD-like"/>
    <property type="match status" value="1"/>
</dbReference>
<keyword evidence="1 9" id="KW-0963">Cytoplasm</keyword>
<dbReference type="GO" id="GO:0005524">
    <property type="term" value="F:ATP binding"/>
    <property type="evidence" value="ECO:0007669"/>
    <property type="project" value="UniProtKB-UniRule"/>
</dbReference>
<dbReference type="EC" id="3.6.4.-" evidence="9"/>
<gene>
    <name evidence="9" type="primary">mfd</name>
    <name evidence="13" type="ORF">EV668_1197</name>
</gene>
<dbReference type="InterPro" id="IPR004576">
    <property type="entry name" value="Mfd"/>
</dbReference>
<comment type="similarity">
    <text evidence="9">In the C-terminal section; belongs to the helicase family. RecG subfamily.</text>
</comment>
<dbReference type="Pfam" id="PF00270">
    <property type="entry name" value="DEAD"/>
    <property type="match status" value="1"/>
</dbReference>
<dbReference type="OrthoDB" id="9804325at2"/>
<dbReference type="InterPro" id="IPR011545">
    <property type="entry name" value="DEAD/DEAH_box_helicase_dom"/>
</dbReference>
<dbReference type="CDD" id="cd17991">
    <property type="entry name" value="DEXHc_TRCF"/>
    <property type="match status" value="1"/>
</dbReference>
<dbReference type="EMBL" id="SNZR01000011">
    <property type="protein sequence ID" value="TDR93928.1"/>
    <property type="molecule type" value="Genomic_DNA"/>
</dbReference>
<dbReference type="SUPFAM" id="SSF143517">
    <property type="entry name" value="TRCF domain-like"/>
    <property type="match status" value="1"/>
</dbReference>
<dbReference type="PANTHER" id="PTHR47964:SF1">
    <property type="entry name" value="ATP-DEPENDENT DNA HELICASE HOMOLOG RECG, CHLOROPLASTIC"/>
    <property type="match status" value="1"/>
</dbReference>
<dbReference type="Gene3D" id="3.40.50.11180">
    <property type="match status" value="1"/>
</dbReference>
<dbReference type="GO" id="GO:0006355">
    <property type="term" value="P:regulation of DNA-templated transcription"/>
    <property type="evidence" value="ECO:0007669"/>
    <property type="project" value="UniProtKB-UniRule"/>
</dbReference>
<dbReference type="InterPro" id="IPR003711">
    <property type="entry name" value="CarD-like/TRCF_RID"/>
</dbReference>
<dbReference type="InterPro" id="IPR041471">
    <property type="entry name" value="UvrB_inter"/>
</dbReference>
<evidence type="ECO:0000259" key="11">
    <source>
        <dbReference type="PROSITE" id="PS51192"/>
    </source>
</evidence>
<evidence type="ECO:0000313" key="13">
    <source>
        <dbReference type="EMBL" id="TDR93928.1"/>
    </source>
</evidence>
<dbReference type="InterPro" id="IPR005118">
    <property type="entry name" value="TRCF_C"/>
</dbReference>
<comment type="function">
    <text evidence="9">Couples transcription and DNA repair by recognizing RNA polymerase (RNAP) stalled at DNA lesions. Mediates ATP-dependent release of RNAP and its truncated transcript from the DNA, and recruitment of nucleotide excision repair machinery to the damaged site.</text>
</comment>
<dbReference type="NCBIfam" id="TIGR00580">
    <property type="entry name" value="mfd"/>
    <property type="match status" value="1"/>
</dbReference>
<evidence type="ECO:0000313" key="14">
    <source>
        <dbReference type="Proteomes" id="UP000295122"/>
    </source>
</evidence>
<dbReference type="InterPro" id="IPR047112">
    <property type="entry name" value="RecG/Mfd"/>
</dbReference>
<dbReference type="GO" id="GO:0003678">
    <property type="term" value="F:DNA helicase activity"/>
    <property type="evidence" value="ECO:0007669"/>
    <property type="project" value="TreeGrafter"/>
</dbReference>
<dbReference type="Gene3D" id="3.40.50.11140">
    <property type="match status" value="1"/>
</dbReference>
<evidence type="ECO:0000256" key="6">
    <source>
        <dbReference type="ARBA" id="ARBA00022840"/>
    </source>
</evidence>
<dbReference type="PANTHER" id="PTHR47964">
    <property type="entry name" value="ATP-DEPENDENT DNA HELICASE HOMOLOG RECG, CHLOROPLASTIC"/>
    <property type="match status" value="1"/>
</dbReference>
<organism evidence="13 14">
    <name type="scientific">Enterovirga rhinocerotis</name>
    <dbReference type="NCBI Taxonomy" id="1339210"/>
    <lineage>
        <taxon>Bacteria</taxon>
        <taxon>Pseudomonadati</taxon>
        <taxon>Pseudomonadota</taxon>
        <taxon>Alphaproteobacteria</taxon>
        <taxon>Hyphomicrobiales</taxon>
        <taxon>Methylobacteriaceae</taxon>
        <taxon>Enterovirga</taxon>
    </lineage>
</organism>
<keyword evidence="8 9" id="KW-0234">DNA repair</keyword>
<dbReference type="InterPro" id="IPR036101">
    <property type="entry name" value="CarD-like/TRCF_RID_sf"/>
</dbReference>
<keyword evidence="5" id="KW-0347">Helicase</keyword>
<dbReference type="PROSITE" id="PS51192">
    <property type="entry name" value="HELICASE_ATP_BIND_1"/>
    <property type="match status" value="1"/>
</dbReference>
<protein>
    <recommendedName>
        <fullName evidence="9">Transcription-repair-coupling factor</fullName>
        <shortName evidence="9">TRCF</shortName>
        <ecNumber evidence="9">3.6.4.-</ecNumber>
    </recommendedName>
</protein>
<dbReference type="InterPro" id="IPR037235">
    <property type="entry name" value="TRCF-like_C_D7"/>
</dbReference>
<feature type="domain" description="Helicase C-terminal" evidence="12">
    <location>
        <begin position="825"/>
        <end position="979"/>
    </location>
</feature>
<dbReference type="SMART" id="SM01058">
    <property type="entry name" value="CarD_TRCF"/>
    <property type="match status" value="1"/>
</dbReference>
<feature type="compositionally biased region" description="Low complexity" evidence="10">
    <location>
        <begin position="1190"/>
        <end position="1211"/>
    </location>
</feature>
<dbReference type="SUPFAM" id="SSF52540">
    <property type="entry name" value="P-loop containing nucleoside triphosphate hydrolases"/>
    <property type="match status" value="4"/>
</dbReference>
<dbReference type="Pfam" id="PF21132">
    <property type="entry name" value="MFD_D3"/>
    <property type="match status" value="1"/>
</dbReference>
<dbReference type="Gene3D" id="2.40.10.170">
    <property type="match status" value="1"/>
</dbReference>
<feature type="domain" description="Helicase ATP-binding" evidence="11">
    <location>
        <begin position="643"/>
        <end position="804"/>
    </location>
</feature>
<dbReference type="Proteomes" id="UP000295122">
    <property type="component" value="Unassembled WGS sequence"/>
</dbReference>
<dbReference type="GO" id="GO:0003684">
    <property type="term" value="F:damaged DNA binding"/>
    <property type="evidence" value="ECO:0007669"/>
    <property type="project" value="InterPro"/>
</dbReference>
<dbReference type="Gene3D" id="3.40.50.300">
    <property type="entry name" value="P-loop containing nucleotide triphosphate hydrolases"/>
    <property type="match status" value="2"/>
</dbReference>
<dbReference type="Pfam" id="PF02559">
    <property type="entry name" value="CarD_TRCF_RID"/>
    <property type="match status" value="1"/>
</dbReference>
<dbReference type="InterPro" id="IPR001650">
    <property type="entry name" value="Helicase_C-like"/>
</dbReference>
<proteinExistence type="inferred from homology"/>
<dbReference type="PROSITE" id="PS51194">
    <property type="entry name" value="HELICASE_CTER"/>
    <property type="match status" value="1"/>
</dbReference>
<evidence type="ECO:0000256" key="9">
    <source>
        <dbReference type="HAMAP-Rule" id="MF_00969"/>
    </source>
</evidence>
<evidence type="ECO:0000256" key="4">
    <source>
        <dbReference type="ARBA" id="ARBA00022801"/>
    </source>
</evidence>
<evidence type="ECO:0000256" key="10">
    <source>
        <dbReference type="SAM" id="MobiDB-lite"/>
    </source>
</evidence>
<evidence type="ECO:0000256" key="8">
    <source>
        <dbReference type="ARBA" id="ARBA00023204"/>
    </source>
</evidence>
<feature type="region of interest" description="Disordered" evidence="10">
    <location>
        <begin position="1175"/>
        <end position="1211"/>
    </location>
</feature>
<evidence type="ECO:0000256" key="3">
    <source>
        <dbReference type="ARBA" id="ARBA00022763"/>
    </source>
</evidence>
<comment type="similarity">
    <text evidence="9">In the N-terminal section; belongs to the UvrB family.</text>
</comment>
<evidence type="ECO:0000256" key="5">
    <source>
        <dbReference type="ARBA" id="ARBA00022806"/>
    </source>
</evidence>
<keyword evidence="2 9" id="KW-0547">Nucleotide-binding</keyword>
<comment type="subcellular location">
    <subcellularLocation>
        <location evidence="9">Cytoplasm</location>
    </subcellularLocation>
</comment>
<dbReference type="SMART" id="SM00490">
    <property type="entry name" value="HELICc"/>
    <property type="match status" value="1"/>
</dbReference>
<keyword evidence="7 9" id="KW-0238">DNA-binding</keyword>
<dbReference type="SMART" id="SM00487">
    <property type="entry name" value="DEXDc"/>
    <property type="match status" value="1"/>
</dbReference>
<dbReference type="GO" id="GO:0005737">
    <property type="term" value="C:cytoplasm"/>
    <property type="evidence" value="ECO:0007669"/>
    <property type="project" value="UniProtKB-SubCell"/>
</dbReference>
<dbReference type="GO" id="GO:0016787">
    <property type="term" value="F:hydrolase activity"/>
    <property type="evidence" value="ECO:0007669"/>
    <property type="project" value="UniProtKB-KW"/>
</dbReference>
<dbReference type="InterPro" id="IPR048635">
    <property type="entry name" value="MFD_D3"/>
</dbReference>
<dbReference type="InterPro" id="IPR014001">
    <property type="entry name" value="Helicase_ATP-bd"/>
</dbReference>
<dbReference type="AlphaFoldDB" id="A0A4R7C6A3"/>
<dbReference type="Pfam" id="PF03461">
    <property type="entry name" value="TRCF"/>
    <property type="match status" value="1"/>
</dbReference>